<proteinExistence type="predicted"/>
<keyword evidence="3" id="KW-1185">Reference proteome</keyword>
<dbReference type="Proteomes" id="UP000799437">
    <property type="component" value="Unassembled WGS sequence"/>
</dbReference>
<reference evidence="2" key="1">
    <citation type="journal article" date="2020" name="Stud. Mycol.">
        <title>101 Dothideomycetes genomes: a test case for predicting lifestyles and emergence of pathogens.</title>
        <authorList>
            <person name="Haridas S."/>
            <person name="Albert R."/>
            <person name="Binder M."/>
            <person name="Bloem J."/>
            <person name="Labutti K."/>
            <person name="Salamov A."/>
            <person name="Andreopoulos B."/>
            <person name="Baker S."/>
            <person name="Barry K."/>
            <person name="Bills G."/>
            <person name="Bluhm B."/>
            <person name="Cannon C."/>
            <person name="Castanera R."/>
            <person name="Culley D."/>
            <person name="Daum C."/>
            <person name="Ezra D."/>
            <person name="Gonzalez J."/>
            <person name="Henrissat B."/>
            <person name="Kuo A."/>
            <person name="Liang C."/>
            <person name="Lipzen A."/>
            <person name="Lutzoni F."/>
            <person name="Magnuson J."/>
            <person name="Mondo S."/>
            <person name="Nolan M."/>
            <person name="Ohm R."/>
            <person name="Pangilinan J."/>
            <person name="Park H.-J."/>
            <person name="Ramirez L."/>
            <person name="Alfaro M."/>
            <person name="Sun H."/>
            <person name="Tritt A."/>
            <person name="Yoshinaga Y."/>
            <person name="Zwiers L.-H."/>
            <person name="Turgeon B."/>
            <person name="Goodwin S."/>
            <person name="Spatafora J."/>
            <person name="Crous P."/>
            <person name="Grigoriev I."/>
        </authorList>
    </citation>
    <scope>NUCLEOTIDE SEQUENCE</scope>
    <source>
        <strain evidence="2">CBS 121739</strain>
    </source>
</reference>
<evidence type="ECO:0000313" key="3">
    <source>
        <dbReference type="Proteomes" id="UP000799437"/>
    </source>
</evidence>
<evidence type="ECO:0000313" key="2">
    <source>
        <dbReference type="EMBL" id="KAF2757977.1"/>
    </source>
</evidence>
<feature type="chain" id="PRO_5025543989" evidence="1">
    <location>
        <begin position="23"/>
        <end position="193"/>
    </location>
</feature>
<gene>
    <name evidence="2" type="ORF">EJ05DRAFT_500491</name>
</gene>
<dbReference type="RefSeq" id="XP_033600428.1">
    <property type="nucleotide sequence ID" value="XM_033747002.1"/>
</dbReference>
<evidence type="ECO:0000256" key="1">
    <source>
        <dbReference type="SAM" id="SignalP"/>
    </source>
</evidence>
<protein>
    <submittedName>
        <fullName evidence="2">Uncharacterized protein</fullName>
    </submittedName>
</protein>
<name>A0A6A6W8S4_9PEZI</name>
<dbReference type="AlphaFoldDB" id="A0A6A6W8S4"/>
<sequence length="193" mass="22072">MRLLNVLAALVAFTSNFVAVTSIRVPFKTSPHQTNAKVASKVISAEELSHWREGREFHDDLLGGIVVCEHSNGIAVHEEDVKQARDDLREWAKDPETGDPYIKEFGRRTSKKYRIPTEKSTFAFAYACDYGEGQEINYDSLDLIGRLIIEFCGVNGLGYISIYKWKASYGWTMQTRDDYCYPEKEHLKQPEPK</sequence>
<keyword evidence="1" id="KW-0732">Signal</keyword>
<dbReference type="GeneID" id="54488056"/>
<organism evidence="2 3">
    <name type="scientific">Pseudovirgaria hyperparasitica</name>
    <dbReference type="NCBI Taxonomy" id="470096"/>
    <lineage>
        <taxon>Eukaryota</taxon>
        <taxon>Fungi</taxon>
        <taxon>Dikarya</taxon>
        <taxon>Ascomycota</taxon>
        <taxon>Pezizomycotina</taxon>
        <taxon>Dothideomycetes</taxon>
        <taxon>Dothideomycetes incertae sedis</taxon>
        <taxon>Acrospermales</taxon>
        <taxon>Acrospermaceae</taxon>
        <taxon>Pseudovirgaria</taxon>
    </lineage>
</organism>
<dbReference type="EMBL" id="ML996572">
    <property type="protein sequence ID" value="KAF2757977.1"/>
    <property type="molecule type" value="Genomic_DNA"/>
</dbReference>
<accession>A0A6A6W8S4</accession>
<feature type="signal peptide" evidence="1">
    <location>
        <begin position="1"/>
        <end position="22"/>
    </location>
</feature>